<dbReference type="InterPro" id="IPR050271">
    <property type="entry name" value="UDP-glycosyltransferase"/>
</dbReference>
<dbReference type="SUPFAM" id="SSF53756">
    <property type="entry name" value="UDP-Glycosyltransferase/glycogen phosphorylase"/>
    <property type="match status" value="1"/>
</dbReference>
<evidence type="ECO:0000313" key="4">
    <source>
        <dbReference type="EMBL" id="EHL79106.1"/>
    </source>
</evidence>
<dbReference type="Proteomes" id="UP000011747">
    <property type="component" value="Unassembled WGS sequence"/>
</dbReference>
<dbReference type="Pfam" id="PF00201">
    <property type="entry name" value="UDPGT"/>
    <property type="match status" value="1"/>
</dbReference>
<name>G9QIB4_9BACI</name>
<sequence length="233" mass="26561">MINHPGDMTIVFTSKLYQPHAEQFDDSFIFVGPSIAQRKDVEHFPFEKIQTDKLIFISMGTVFNQRPEFYHMCFEAFRDSQATVVLSVGKNTDINPFHEIPSNFMVFNYVPQLEVLQQADVFITHVGMNSSSEGLYFGVPLVVIPVAGDQPIVAKRVEELGADIQLDRQQLTADQLRAAAERVLHNPSFTENSRKIGDSLKEREALKKRQMKYLNLNNNFQLHRDNLIGFGAI</sequence>
<dbReference type="PATRIC" id="fig|665952.3.peg.696"/>
<dbReference type="CDD" id="cd03784">
    <property type="entry name" value="GT1_Gtf-like"/>
    <property type="match status" value="1"/>
</dbReference>
<keyword evidence="2" id="KW-0328">Glycosyltransferase</keyword>
<evidence type="ECO:0000313" key="5">
    <source>
        <dbReference type="Proteomes" id="UP000011747"/>
    </source>
</evidence>
<dbReference type="HOGENOM" id="CLU_000537_7_3_9"/>
<dbReference type="GO" id="GO:0008194">
    <property type="term" value="F:UDP-glycosyltransferase activity"/>
    <property type="evidence" value="ECO:0007669"/>
    <property type="project" value="InterPro"/>
</dbReference>
<dbReference type="PANTHER" id="PTHR48043">
    <property type="entry name" value="EG:EG0003.4 PROTEIN-RELATED"/>
    <property type="match status" value="1"/>
</dbReference>
<protein>
    <submittedName>
        <fullName evidence="4">MGT family glycosyltransferase</fullName>
    </submittedName>
</protein>
<evidence type="ECO:0000256" key="1">
    <source>
        <dbReference type="ARBA" id="ARBA00009995"/>
    </source>
</evidence>
<comment type="caution">
    <text evidence="4">The sequence shown here is derived from an EMBL/GenBank/DDBJ whole genome shotgun (WGS) entry which is preliminary data.</text>
</comment>
<organism evidence="4 5">
    <name type="scientific">Bacillus smithii 7_3_47FAA</name>
    <dbReference type="NCBI Taxonomy" id="665952"/>
    <lineage>
        <taxon>Bacteria</taxon>
        <taxon>Bacillati</taxon>
        <taxon>Bacillota</taxon>
        <taxon>Bacilli</taxon>
        <taxon>Bacillales</taxon>
        <taxon>Bacillaceae</taxon>
        <taxon>Bacillus</taxon>
    </lineage>
</organism>
<evidence type="ECO:0000256" key="3">
    <source>
        <dbReference type="ARBA" id="ARBA00022679"/>
    </source>
</evidence>
<dbReference type="FunFam" id="3.40.50.2000:FF:000072">
    <property type="entry name" value="Glycosyl transferase"/>
    <property type="match status" value="1"/>
</dbReference>
<keyword evidence="5" id="KW-1185">Reference proteome</keyword>
<dbReference type="PANTHER" id="PTHR48043:SF145">
    <property type="entry name" value="FI06409P-RELATED"/>
    <property type="match status" value="1"/>
</dbReference>
<keyword evidence="3 4" id="KW-0808">Transferase</keyword>
<comment type="similarity">
    <text evidence="1">Belongs to the UDP-glycosyltransferase family.</text>
</comment>
<gene>
    <name evidence="4" type="ORF">HMPREF1015_01478</name>
</gene>
<dbReference type="Gene3D" id="3.40.50.2000">
    <property type="entry name" value="Glycogen Phosphorylase B"/>
    <property type="match status" value="2"/>
</dbReference>
<accession>G9QIB4</accession>
<proteinExistence type="inferred from homology"/>
<dbReference type="GO" id="GO:0016758">
    <property type="term" value="F:hexosyltransferase activity"/>
    <property type="evidence" value="ECO:0007669"/>
    <property type="project" value="UniProtKB-ARBA"/>
</dbReference>
<dbReference type="EMBL" id="ACWF01000030">
    <property type="protein sequence ID" value="EHL79106.1"/>
    <property type="molecule type" value="Genomic_DNA"/>
</dbReference>
<dbReference type="InterPro" id="IPR002213">
    <property type="entry name" value="UDP_glucos_trans"/>
</dbReference>
<reference evidence="4 5" key="1">
    <citation type="submission" date="2011-09" db="EMBL/GenBank/DDBJ databases">
        <title>The Genome Sequence of Bacillus smithii 7_3_47FAA.</title>
        <authorList>
            <consortium name="The Broad Institute Genome Sequencing Platform"/>
            <person name="Earl A."/>
            <person name="Ward D."/>
            <person name="Feldgarden M."/>
            <person name="Gevers D."/>
            <person name="Daigneault M."/>
            <person name="Strauss J."/>
            <person name="Allen-Vercoe E."/>
            <person name="Young S.K."/>
            <person name="Zeng Q."/>
            <person name="Gargeya S."/>
            <person name="Fitzgerald M."/>
            <person name="Haas B."/>
            <person name="Abouelleil A."/>
            <person name="Alvarado L."/>
            <person name="Arachchi H.M."/>
            <person name="Berlin A."/>
            <person name="Brown A."/>
            <person name="Chapman S.B."/>
            <person name="Chen Z."/>
            <person name="Dunbar C."/>
            <person name="Freedman E."/>
            <person name="Gearin G."/>
            <person name="Goldberg J."/>
            <person name="Griggs A."/>
            <person name="Gujja S."/>
            <person name="Heiman D."/>
            <person name="Howarth C."/>
            <person name="Larson L."/>
            <person name="Lui A."/>
            <person name="MacDonald P.J.P."/>
            <person name="Montmayeur A."/>
            <person name="Murphy C."/>
            <person name="Neiman D."/>
            <person name="Pearson M."/>
            <person name="Priest M."/>
            <person name="Roberts A."/>
            <person name="Saif S."/>
            <person name="Shea T."/>
            <person name="Shenoy N."/>
            <person name="Sisk P."/>
            <person name="Stolte C."/>
            <person name="Sykes S."/>
            <person name="Wortman J."/>
            <person name="Nusbaum C."/>
            <person name="Birren B."/>
        </authorList>
    </citation>
    <scope>NUCLEOTIDE SEQUENCE [LARGE SCALE GENOMIC DNA]</scope>
    <source>
        <strain evidence="4 5">7_3_47FAA</strain>
    </source>
</reference>
<dbReference type="AlphaFoldDB" id="G9QIB4"/>
<evidence type="ECO:0000256" key="2">
    <source>
        <dbReference type="ARBA" id="ARBA00022676"/>
    </source>
</evidence>